<dbReference type="InterPro" id="IPR037026">
    <property type="entry name" value="Vgr_OB-fold_dom_sf"/>
</dbReference>
<accession>A0A1M5ED72</accession>
<dbReference type="Pfam" id="PF05954">
    <property type="entry name" value="Phage_GPD"/>
    <property type="match status" value="1"/>
</dbReference>
<name>A0A1M5ED72_9GAMM</name>
<keyword evidence="5" id="KW-1185">Reference proteome</keyword>
<dbReference type="Proteomes" id="UP000184170">
    <property type="component" value="Unassembled WGS sequence"/>
</dbReference>
<dbReference type="Gene3D" id="3.55.50.10">
    <property type="entry name" value="Baseplate protein-like domains"/>
    <property type="match status" value="1"/>
</dbReference>
<dbReference type="Pfam" id="PF22178">
    <property type="entry name" value="Gp5_trimer_C"/>
    <property type="match status" value="1"/>
</dbReference>
<evidence type="ECO:0000313" key="4">
    <source>
        <dbReference type="EMBL" id="SHF77213.1"/>
    </source>
</evidence>
<feature type="domain" description="Gp5/Type VI secretion system Vgr protein OB-fold" evidence="2">
    <location>
        <begin position="394"/>
        <end position="454"/>
    </location>
</feature>
<dbReference type="OrthoDB" id="9762420at2"/>
<dbReference type="SUPFAM" id="SSF69349">
    <property type="entry name" value="Phage fibre proteins"/>
    <property type="match status" value="1"/>
</dbReference>
<dbReference type="InterPro" id="IPR006531">
    <property type="entry name" value="Gp5/Vgr_OB"/>
</dbReference>
<dbReference type="Gene3D" id="2.30.110.50">
    <property type="match status" value="1"/>
</dbReference>
<reference evidence="5" key="1">
    <citation type="submission" date="2016-11" db="EMBL/GenBank/DDBJ databases">
        <authorList>
            <person name="Varghese N."/>
            <person name="Submissions S."/>
        </authorList>
    </citation>
    <scope>NUCLEOTIDE SEQUENCE [LARGE SCALE GENOMIC DNA]</scope>
    <source>
        <strain evidence="5">CGMCC 1.7063</strain>
    </source>
</reference>
<dbReference type="InterPro" id="IPR017847">
    <property type="entry name" value="T6SS_RhsGE_Vgr_subset"/>
</dbReference>
<dbReference type="NCBIfam" id="TIGR03361">
    <property type="entry name" value="VI_Rhs_Vgr"/>
    <property type="match status" value="1"/>
</dbReference>
<dbReference type="InterPro" id="IPR054030">
    <property type="entry name" value="Gp5_Vgr_C"/>
</dbReference>
<dbReference type="AlphaFoldDB" id="A0A1M5ED72"/>
<dbReference type="Gene3D" id="4.10.220.110">
    <property type="match status" value="1"/>
</dbReference>
<evidence type="ECO:0000259" key="3">
    <source>
        <dbReference type="Pfam" id="PF22178"/>
    </source>
</evidence>
<proteinExistence type="inferred from homology"/>
<gene>
    <name evidence="4" type="ORF">SAMN04487965_2664</name>
</gene>
<feature type="domain" description="Gp5/Type VI secretion system Vgr C-terminal trimerisation" evidence="3">
    <location>
        <begin position="469"/>
        <end position="569"/>
    </location>
</feature>
<dbReference type="InterPro" id="IPR006533">
    <property type="entry name" value="T6SS_Vgr_RhsGE"/>
</dbReference>
<dbReference type="SUPFAM" id="SSF69279">
    <property type="entry name" value="Phage tail proteins"/>
    <property type="match status" value="2"/>
</dbReference>
<dbReference type="EMBL" id="FQVA01000003">
    <property type="protein sequence ID" value="SHF77213.1"/>
    <property type="molecule type" value="Genomic_DNA"/>
</dbReference>
<evidence type="ECO:0000256" key="1">
    <source>
        <dbReference type="ARBA" id="ARBA00005558"/>
    </source>
</evidence>
<dbReference type="STRING" id="494016.SAMN04487965_2664"/>
<dbReference type="Gene3D" id="2.40.50.230">
    <property type="entry name" value="Gp5 N-terminal domain"/>
    <property type="match status" value="1"/>
</dbReference>
<protein>
    <submittedName>
        <fullName evidence="4">Type VI secretion system secreted protein VgrG</fullName>
    </submittedName>
</protein>
<dbReference type="Pfam" id="PF04717">
    <property type="entry name" value="Phage_base_V"/>
    <property type="match status" value="1"/>
</dbReference>
<dbReference type="SUPFAM" id="SSF69255">
    <property type="entry name" value="gp5 N-terminal domain-like"/>
    <property type="match status" value="1"/>
</dbReference>
<sequence length="635" mass="70791">MPTLNQDKRMIQVDSPIGKDVLIATSVHGEEHISKPFRYQLELLSDNHEITQEQIVGKALTVRVHHAKTPRYISGFVTHFSMHDVNAEGMRSYTAIIHPGLWFTNLAGKNRVFEKKSAKQILEELFGEYSKVIKLSLKLKAEYIPREYCVQFEESDFDFISRLMSEEGIAYYFRHEDGKHELVVCDDAQDFYDCASDKIEYDGGGSHPTKHTVSSWRRNFNYHGGGFEFKDYSEFAASKDNKQEVKTTSKLNDVSSYIRSLYGLNHFEADGESKRKFKDSYHRALADRAMESQESLFDVSYGRSDCPAFGAGGRFDFDHSLNTEKGKYLLTSVQTSVTDSNSQETHFHNTFSCIPAKVMPRPNPGVSARKIHSPQVAKVLEVKAKAAEKSDDPYTQLKVKFPWNSSQNSCWIRVMQSFAGKNWGANFVPRVGQEVVVTYINGDPDRPLITGAVYNGDNPGPNYTATQSGWKTEYEGSKFNELRFDDKGGKEEIYMEAGKDHNFVIHNDQTGKIENKQSIEIKQDRSITVTDGSETVTIAKGDQTVNVQKGNQETTLGSGNHTLKVSKGTQTTDAMGAIKITSKTSIELKVGGNSIKLTPAGITIKGTMVTVKGDATAEVKGGGMLTLKGGVTMIN</sequence>
<organism evidence="4 5">
    <name type="scientific">Microbulbifer donghaiensis</name>
    <dbReference type="NCBI Taxonomy" id="494016"/>
    <lineage>
        <taxon>Bacteria</taxon>
        <taxon>Pseudomonadati</taxon>
        <taxon>Pseudomonadota</taxon>
        <taxon>Gammaproteobacteria</taxon>
        <taxon>Cellvibrionales</taxon>
        <taxon>Microbulbiferaceae</taxon>
        <taxon>Microbulbifer</taxon>
    </lineage>
</organism>
<comment type="similarity">
    <text evidence="1">Belongs to the VgrG protein family.</text>
</comment>
<evidence type="ECO:0000313" key="5">
    <source>
        <dbReference type="Proteomes" id="UP000184170"/>
    </source>
</evidence>
<dbReference type="NCBIfam" id="TIGR01646">
    <property type="entry name" value="vgr_GE"/>
    <property type="match status" value="1"/>
</dbReference>
<evidence type="ECO:0000259" key="2">
    <source>
        <dbReference type="Pfam" id="PF04717"/>
    </source>
</evidence>